<proteinExistence type="predicted"/>
<organism evidence="2 3">
    <name type="scientific">Spirodela intermedia</name>
    <name type="common">Intermediate duckweed</name>
    <dbReference type="NCBI Taxonomy" id="51605"/>
    <lineage>
        <taxon>Eukaryota</taxon>
        <taxon>Viridiplantae</taxon>
        <taxon>Streptophyta</taxon>
        <taxon>Embryophyta</taxon>
        <taxon>Tracheophyta</taxon>
        <taxon>Spermatophyta</taxon>
        <taxon>Magnoliopsida</taxon>
        <taxon>Liliopsida</taxon>
        <taxon>Araceae</taxon>
        <taxon>Lemnoideae</taxon>
        <taxon>Spirodela</taxon>
    </lineage>
</organism>
<evidence type="ECO:0000313" key="2">
    <source>
        <dbReference type="EMBL" id="CAA7408293.1"/>
    </source>
</evidence>
<evidence type="ECO:0000256" key="1">
    <source>
        <dbReference type="SAM" id="MobiDB-lite"/>
    </source>
</evidence>
<name>A0A7I8LE53_SPIIN</name>
<dbReference type="EMBL" id="LR746277">
    <property type="protein sequence ID" value="CAA7408293.1"/>
    <property type="molecule type" value="Genomic_DNA"/>
</dbReference>
<keyword evidence="3" id="KW-1185">Reference proteome</keyword>
<dbReference type="OrthoDB" id="10600797at2759"/>
<accession>A0A7I8LE53</accession>
<gene>
    <name evidence="2" type="ORF">SI8410_14018971</name>
</gene>
<dbReference type="Proteomes" id="UP000663760">
    <property type="component" value="Chromosome 14"/>
</dbReference>
<reference evidence="2" key="1">
    <citation type="submission" date="2020-02" db="EMBL/GenBank/DDBJ databases">
        <authorList>
            <person name="Scholz U."/>
            <person name="Mascher M."/>
            <person name="Fiebig A."/>
        </authorList>
    </citation>
    <scope>NUCLEOTIDE SEQUENCE</scope>
</reference>
<sequence>MRERERERDGEGRVPPLLDVVGVEEGQSPGLEVPAATEIAAEEKAEDGDEVTIVVLEALGEPAPLGVELGGLQEEGVPHGLELRVEHHPVHDVVQHQLQPPPHDHALRPRPLAPAGAAQVRHRQVHLLLPHPPVLLHHLVCEEGHRHHAPHLPPVVAVDGEHHVLPAAGEDVEDHVPRPRAELDPLRVEHLGGELRFGDHHQVPCPQPEEEDAPVLAGQRREQAVVQVIAHLQPVAEHRQGQRTGGEVPQPPGTRHDRGDYQSEEGREGEPRRSGGGRRRHER</sequence>
<feature type="region of interest" description="Disordered" evidence="1">
    <location>
        <begin position="197"/>
        <end position="219"/>
    </location>
</feature>
<dbReference type="AlphaFoldDB" id="A0A7I8LE53"/>
<evidence type="ECO:0000313" key="3">
    <source>
        <dbReference type="Proteomes" id="UP000663760"/>
    </source>
</evidence>
<feature type="region of interest" description="Disordered" evidence="1">
    <location>
        <begin position="232"/>
        <end position="283"/>
    </location>
</feature>
<feature type="compositionally biased region" description="Basic and acidic residues" evidence="1">
    <location>
        <begin position="254"/>
        <end position="273"/>
    </location>
</feature>
<protein>
    <submittedName>
        <fullName evidence="2">Uncharacterized protein</fullName>
    </submittedName>
</protein>